<dbReference type="GO" id="GO:0051764">
    <property type="term" value="P:actin crosslink formation"/>
    <property type="evidence" value="ECO:0007669"/>
    <property type="project" value="TreeGrafter"/>
</dbReference>
<proteinExistence type="predicted"/>
<dbReference type="InterPro" id="IPR027681">
    <property type="entry name" value="IRSp53/IRTKS/Pinkbar"/>
</dbReference>
<feature type="domain" description="Myb/SANT-like DNA-binding" evidence="2">
    <location>
        <begin position="338"/>
        <end position="425"/>
    </location>
</feature>
<dbReference type="GO" id="GO:0005654">
    <property type="term" value="C:nucleoplasm"/>
    <property type="evidence" value="ECO:0007669"/>
    <property type="project" value="TreeGrafter"/>
</dbReference>
<evidence type="ECO:0000259" key="2">
    <source>
        <dbReference type="Pfam" id="PF13837"/>
    </source>
</evidence>
<dbReference type="PANTHER" id="PTHR14206:SF7">
    <property type="entry name" value="INSULIN RECEPTOR SUBSTRATE 53 KDA, ISOFORM A"/>
    <property type="match status" value="1"/>
</dbReference>
<protein>
    <recommendedName>
        <fullName evidence="2">Myb/SANT-like DNA-binding domain-containing protein</fullName>
    </recommendedName>
</protein>
<dbReference type="AlphaFoldDB" id="A0AAV8XZN0"/>
<dbReference type="Pfam" id="PF13837">
    <property type="entry name" value="Myb_DNA-bind_4"/>
    <property type="match status" value="1"/>
</dbReference>
<dbReference type="Gene3D" id="1.20.1270.60">
    <property type="entry name" value="Arfaptin homology (AH) domain/BAR domain"/>
    <property type="match status" value="1"/>
</dbReference>
<gene>
    <name evidence="3" type="ORF">NQ314_009784</name>
</gene>
<evidence type="ECO:0000313" key="4">
    <source>
        <dbReference type="Proteomes" id="UP001162156"/>
    </source>
</evidence>
<dbReference type="SUPFAM" id="SSF103657">
    <property type="entry name" value="BAR/IMD domain-like"/>
    <property type="match status" value="1"/>
</dbReference>
<keyword evidence="1" id="KW-0175">Coiled coil</keyword>
<dbReference type="InterPro" id="IPR044822">
    <property type="entry name" value="Myb_DNA-bind_4"/>
</dbReference>
<dbReference type="GO" id="GO:0051017">
    <property type="term" value="P:actin filament bundle assembly"/>
    <property type="evidence" value="ECO:0007669"/>
    <property type="project" value="TreeGrafter"/>
</dbReference>
<dbReference type="InterPro" id="IPR027267">
    <property type="entry name" value="AH/BAR_dom_sf"/>
</dbReference>
<evidence type="ECO:0000313" key="3">
    <source>
        <dbReference type="EMBL" id="KAJ8943332.1"/>
    </source>
</evidence>
<evidence type="ECO:0000256" key="1">
    <source>
        <dbReference type="SAM" id="Coils"/>
    </source>
</evidence>
<reference evidence="3" key="1">
    <citation type="journal article" date="2023" name="Insect Mol. Biol.">
        <title>Genome sequencing provides insights into the evolution of gene families encoding plant cell wall-degrading enzymes in longhorned beetles.</title>
        <authorList>
            <person name="Shin N.R."/>
            <person name="Okamura Y."/>
            <person name="Kirsch R."/>
            <person name="Pauchet Y."/>
        </authorList>
    </citation>
    <scope>NUCLEOTIDE SEQUENCE</scope>
    <source>
        <strain evidence="3">RBIC_L_NR</strain>
    </source>
</reference>
<dbReference type="GO" id="GO:0005829">
    <property type="term" value="C:cytosol"/>
    <property type="evidence" value="ECO:0007669"/>
    <property type="project" value="TreeGrafter"/>
</dbReference>
<accession>A0AAV8XZN0</accession>
<comment type="caution">
    <text evidence="3">The sequence shown here is derived from an EMBL/GenBank/DDBJ whole genome shotgun (WGS) entry which is preliminary data.</text>
</comment>
<name>A0AAV8XZN0_9CUCU</name>
<dbReference type="GO" id="GO:0030838">
    <property type="term" value="P:positive regulation of actin filament polymerization"/>
    <property type="evidence" value="ECO:0007669"/>
    <property type="project" value="TreeGrafter"/>
</dbReference>
<dbReference type="PANTHER" id="PTHR14206">
    <property type="entry name" value="BRAIN-SPECIFIC ANGIOGENESIS INHIBITOR 1-ASSOCIATED PROTEIN 2"/>
    <property type="match status" value="1"/>
</dbReference>
<dbReference type="Gene3D" id="1.10.10.60">
    <property type="entry name" value="Homeodomain-like"/>
    <property type="match status" value="1"/>
</dbReference>
<dbReference type="Proteomes" id="UP001162156">
    <property type="component" value="Unassembled WGS sequence"/>
</dbReference>
<sequence>MKPVISFLRKRGFLSVIYLDDILLLGTTCIECLAKVTETVNILTSLRFLPNYERSKLVPTQTIEYLGEQAGRLWCGSDVGTLHKQVGYGVGLTSELYMSEADFRITLHSKHAVKVRFTKILHVSADTDIIILALFHWNKLHTMEAEFKKAALHTASSVYLSQFGVSHNWTDIENGGISGTALAKDSSCKTLDELRLWLFRHGENTDIDNVLPAIKKTEIEFDSLGLFQSEQKRFLQQHKQRSETYSKAAAMMKKQRKKSRGSTKTGLAMDKELKNMQVLEEEKTKLDAFCEQSLKNKEKKDMEALDEFIIINVPASTSNAKSVEAERERVLTSSDYVSWTSNQTKVLIDLYKKYRTKVGTLQIRNLKKLWEVIAVEINNILKINVSAAHCENKWRVLDRGYKKYVDNQNKTGRGKKYFEFIEEMDAIFKKKKNIHPEILLSNESEDHLPEVHNITEVETPETTQVVTETPKRSRCSAVLNRNKILENMRKDRVEYQKQRLQIEQEKLEIQKQKLEQIKKRNKLIEERNDLLKRST</sequence>
<keyword evidence="4" id="KW-1185">Reference proteome</keyword>
<organism evidence="3 4">
    <name type="scientific">Rhamnusium bicolor</name>
    <dbReference type="NCBI Taxonomy" id="1586634"/>
    <lineage>
        <taxon>Eukaryota</taxon>
        <taxon>Metazoa</taxon>
        <taxon>Ecdysozoa</taxon>
        <taxon>Arthropoda</taxon>
        <taxon>Hexapoda</taxon>
        <taxon>Insecta</taxon>
        <taxon>Pterygota</taxon>
        <taxon>Neoptera</taxon>
        <taxon>Endopterygota</taxon>
        <taxon>Coleoptera</taxon>
        <taxon>Polyphaga</taxon>
        <taxon>Cucujiformia</taxon>
        <taxon>Chrysomeloidea</taxon>
        <taxon>Cerambycidae</taxon>
        <taxon>Lepturinae</taxon>
        <taxon>Rhagiini</taxon>
        <taxon>Rhamnusium</taxon>
    </lineage>
</organism>
<dbReference type="EMBL" id="JANEYF010002686">
    <property type="protein sequence ID" value="KAJ8943332.1"/>
    <property type="molecule type" value="Genomic_DNA"/>
</dbReference>
<feature type="coiled-coil region" evidence="1">
    <location>
        <begin position="485"/>
        <end position="534"/>
    </location>
</feature>